<evidence type="ECO:0000313" key="8">
    <source>
        <dbReference type="Proteomes" id="UP000332933"/>
    </source>
</evidence>
<dbReference type="EMBL" id="VJMH01000785">
    <property type="protein sequence ID" value="KAF0714456.1"/>
    <property type="molecule type" value="Genomic_DNA"/>
</dbReference>
<reference evidence="6" key="2">
    <citation type="submission" date="2019-06" db="EMBL/GenBank/DDBJ databases">
        <title>Genomics analysis of Aphanomyces spp. identifies a new class of oomycete effector associated with host adaptation.</title>
        <authorList>
            <person name="Gaulin E."/>
        </authorList>
    </citation>
    <scope>NUCLEOTIDE SEQUENCE</scope>
    <source>
        <strain evidence="6">CBS 578.67</strain>
    </source>
</reference>
<gene>
    <name evidence="7" type="primary">Aste57867_3862</name>
    <name evidence="6" type="ORF">As57867_003851</name>
    <name evidence="7" type="ORF">ASTE57867_3862</name>
</gene>
<evidence type="ECO:0000256" key="4">
    <source>
        <dbReference type="ARBA" id="ARBA00023136"/>
    </source>
</evidence>
<evidence type="ECO:0000256" key="5">
    <source>
        <dbReference type="SAM" id="Phobius"/>
    </source>
</evidence>
<accession>A0A485KEW7</accession>
<organism evidence="7 8">
    <name type="scientific">Aphanomyces stellatus</name>
    <dbReference type="NCBI Taxonomy" id="120398"/>
    <lineage>
        <taxon>Eukaryota</taxon>
        <taxon>Sar</taxon>
        <taxon>Stramenopiles</taxon>
        <taxon>Oomycota</taxon>
        <taxon>Saprolegniomycetes</taxon>
        <taxon>Saprolegniales</taxon>
        <taxon>Verrucalvaceae</taxon>
        <taxon>Aphanomyces</taxon>
    </lineage>
</organism>
<evidence type="ECO:0000256" key="2">
    <source>
        <dbReference type="ARBA" id="ARBA00022692"/>
    </source>
</evidence>
<evidence type="ECO:0000313" key="7">
    <source>
        <dbReference type="EMBL" id="VFT81008.1"/>
    </source>
</evidence>
<dbReference type="Pfam" id="PF13520">
    <property type="entry name" value="AA_permease_2"/>
    <property type="match status" value="1"/>
</dbReference>
<feature type="transmembrane region" description="Helical" evidence="5">
    <location>
        <begin position="84"/>
        <end position="103"/>
    </location>
</feature>
<keyword evidence="8" id="KW-1185">Reference proteome</keyword>
<dbReference type="GO" id="GO:0016020">
    <property type="term" value="C:membrane"/>
    <property type="evidence" value="ECO:0007669"/>
    <property type="project" value="UniProtKB-SubCell"/>
</dbReference>
<dbReference type="Gene3D" id="1.20.1740.10">
    <property type="entry name" value="Amino acid/polyamine transporter I"/>
    <property type="match status" value="1"/>
</dbReference>
<name>A0A485KEW7_9STRA</name>
<evidence type="ECO:0000313" key="6">
    <source>
        <dbReference type="EMBL" id="KAF0714456.1"/>
    </source>
</evidence>
<reference evidence="7 8" key="1">
    <citation type="submission" date="2019-03" db="EMBL/GenBank/DDBJ databases">
        <authorList>
            <person name="Gaulin E."/>
            <person name="Dumas B."/>
        </authorList>
    </citation>
    <scope>NUCLEOTIDE SEQUENCE [LARGE SCALE GENOMIC DNA]</scope>
    <source>
        <strain evidence="7">CBS 568.67</strain>
    </source>
</reference>
<feature type="transmembrane region" description="Helical" evidence="5">
    <location>
        <begin position="213"/>
        <end position="231"/>
    </location>
</feature>
<feature type="transmembrane region" description="Helical" evidence="5">
    <location>
        <begin position="29"/>
        <end position="48"/>
    </location>
</feature>
<keyword evidence="3 5" id="KW-1133">Transmembrane helix</keyword>
<dbReference type="PANTHER" id="PTHR43243:SF11">
    <property type="entry name" value="AMINO ACID PERMEASE_ SLC12A DOMAIN-CONTAINING PROTEIN"/>
    <property type="match status" value="1"/>
</dbReference>
<dbReference type="OrthoDB" id="1718410at2759"/>
<keyword evidence="2 5" id="KW-0812">Transmembrane</keyword>
<feature type="transmembrane region" description="Helical" evidence="5">
    <location>
        <begin position="155"/>
        <end position="175"/>
    </location>
</feature>
<dbReference type="InterPro" id="IPR002293">
    <property type="entry name" value="AA/rel_permease1"/>
</dbReference>
<dbReference type="EMBL" id="CAADRA010000785">
    <property type="protein sequence ID" value="VFT81008.1"/>
    <property type="molecule type" value="Genomic_DNA"/>
</dbReference>
<feature type="transmembrane region" description="Helical" evidence="5">
    <location>
        <begin position="187"/>
        <end position="207"/>
    </location>
</feature>
<dbReference type="Proteomes" id="UP000332933">
    <property type="component" value="Unassembled WGS sequence"/>
</dbReference>
<evidence type="ECO:0000256" key="3">
    <source>
        <dbReference type="ARBA" id="ARBA00022989"/>
    </source>
</evidence>
<dbReference type="PANTHER" id="PTHR43243">
    <property type="entry name" value="INNER MEMBRANE TRANSPORTER YGJI-RELATED"/>
    <property type="match status" value="1"/>
</dbReference>
<feature type="transmembrane region" description="Helical" evidence="5">
    <location>
        <begin position="124"/>
        <end position="143"/>
    </location>
</feature>
<dbReference type="GO" id="GO:0015171">
    <property type="term" value="F:amino acid transmembrane transporter activity"/>
    <property type="evidence" value="ECO:0007669"/>
    <property type="project" value="TreeGrafter"/>
</dbReference>
<sequence length="416" mass="46844">MLGVTGFETSANFIEEQKPGVFGKTMRNMWSITSLFNISIAVLTFGVLKMEGDDGIIKNSNYVLAQMGLVACGKWAQTLVVLDAFFVLCGAVLTSFVGINGLVRRLASDRVMPQFLIQKNKLRGTCHWIIISFFLIASSLVIILNADQIVVSGVYTYSFLSMMFLFGVGCVLLKLKRNDIPRQVHAPWWCIIFGMTLVFIGFLGNLLGNPKTLMYFVSYFIFVLLVVFGMLERVFLLRVLVVVTNLLFKDKAHRLPAEQVLVDEDDLSMTKNFKVAPALEQETTKVSALVRSIKAIKNAPVVFFIKRADLVTLNKAILYVRANETTHILRFVHVYPEQTVEALETVEQLKEMIAMYDRVYPKLQLDFYSIVGEFDPVTVEWISQTYGISTNSMFLKQPSTVIMHKVSAHGVRVITG</sequence>
<protein>
    <submittedName>
        <fullName evidence="7">Aste57867_3862 protein</fullName>
    </submittedName>
</protein>
<dbReference type="AlphaFoldDB" id="A0A485KEW7"/>
<proteinExistence type="predicted"/>
<comment type="subcellular location">
    <subcellularLocation>
        <location evidence="1">Membrane</location>
        <topology evidence="1">Multi-pass membrane protein</topology>
    </subcellularLocation>
</comment>
<keyword evidence="4 5" id="KW-0472">Membrane</keyword>
<evidence type="ECO:0000256" key="1">
    <source>
        <dbReference type="ARBA" id="ARBA00004141"/>
    </source>
</evidence>